<dbReference type="Gene3D" id="2.20.25.240">
    <property type="match status" value="1"/>
</dbReference>
<evidence type="ECO:0000313" key="8">
    <source>
        <dbReference type="WBParaSite" id="jg18170"/>
    </source>
</evidence>
<evidence type="ECO:0000256" key="2">
    <source>
        <dbReference type="ARBA" id="ARBA00022771"/>
    </source>
</evidence>
<evidence type="ECO:0000313" key="7">
    <source>
        <dbReference type="Proteomes" id="UP000887574"/>
    </source>
</evidence>
<evidence type="ECO:0000259" key="6">
    <source>
        <dbReference type="Pfam" id="PF10551"/>
    </source>
</evidence>
<dbReference type="Proteomes" id="UP000887574">
    <property type="component" value="Unplaced"/>
</dbReference>
<sequence>MDFDFIANVLARIDQNQQVVAQNDDIIPMVKSSKGNDMAIHHGFRFMKHQKNEDETKQYWKCDKAYGGNGAKCKARLHTLVASNLFLKFIPHDSIYPHNHEIDPMAVTVSKIKANIKQRSVETREKPQQLLNHELQSAPIAVASSLSKSAVRKQVRRIRIRNQIPVVEARRVEDVQIPAASQGFRAQIADPERVLLFGRERNINWSAEMKIVYMDGTFSITPHPFAQVYVVLAERSARVENGGKWVFPVLYALLKNKSRPTYVKLFKMIREVWPQFRPASFSVDFELAAIQALQEVFPQSIIAGCFYHLMRNFKKCLSNNNLVVRYRDPEFSIQARMIMSLAFVPPLDVWNCFAQLEAYLPAELSPVMHYFSQYYVGTLMDPPMFPVNLWSCYDRTLEGCSGSGTSHRRSTSGRFEEDSAHT</sequence>
<keyword evidence="2" id="KW-0863">Zinc-finger</keyword>
<feature type="domain" description="FLYWCH-type" evidence="5">
    <location>
        <begin position="30"/>
        <end position="80"/>
    </location>
</feature>
<dbReference type="GO" id="GO:0008270">
    <property type="term" value="F:zinc ion binding"/>
    <property type="evidence" value="ECO:0007669"/>
    <property type="project" value="UniProtKB-KW"/>
</dbReference>
<evidence type="ECO:0000256" key="4">
    <source>
        <dbReference type="SAM" id="MobiDB-lite"/>
    </source>
</evidence>
<keyword evidence="1" id="KW-0479">Metal-binding</keyword>
<name>A0A915DBI7_9BILA</name>
<feature type="domain" description="MULE transposase" evidence="6">
    <location>
        <begin position="239"/>
        <end position="312"/>
    </location>
</feature>
<keyword evidence="3" id="KW-0862">Zinc</keyword>
<evidence type="ECO:0000259" key="5">
    <source>
        <dbReference type="Pfam" id="PF04500"/>
    </source>
</evidence>
<dbReference type="InterPro" id="IPR018289">
    <property type="entry name" value="MULE_transposase_dom"/>
</dbReference>
<dbReference type="Pfam" id="PF10551">
    <property type="entry name" value="MULE"/>
    <property type="match status" value="1"/>
</dbReference>
<dbReference type="AlphaFoldDB" id="A0A915DBI7"/>
<keyword evidence="7" id="KW-1185">Reference proteome</keyword>
<feature type="region of interest" description="Disordered" evidence="4">
    <location>
        <begin position="400"/>
        <end position="422"/>
    </location>
</feature>
<dbReference type="Pfam" id="PF04500">
    <property type="entry name" value="FLYWCH"/>
    <property type="match status" value="1"/>
</dbReference>
<proteinExistence type="predicted"/>
<dbReference type="InterPro" id="IPR007588">
    <property type="entry name" value="Znf_FLYWCH"/>
</dbReference>
<reference evidence="8" key="1">
    <citation type="submission" date="2022-11" db="UniProtKB">
        <authorList>
            <consortium name="WormBaseParasite"/>
        </authorList>
    </citation>
    <scope>IDENTIFICATION</scope>
</reference>
<organism evidence="7 8">
    <name type="scientific">Ditylenchus dipsaci</name>
    <dbReference type="NCBI Taxonomy" id="166011"/>
    <lineage>
        <taxon>Eukaryota</taxon>
        <taxon>Metazoa</taxon>
        <taxon>Ecdysozoa</taxon>
        <taxon>Nematoda</taxon>
        <taxon>Chromadorea</taxon>
        <taxon>Rhabditida</taxon>
        <taxon>Tylenchina</taxon>
        <taxon>Tylenchomorpha</taxon>
        <taxon>Sphaerularioidea</taxon>
        <taxon>Anguinidae</taxon>
        <taxon>Anguininae</taxon>
        <taxon>Ditylenchus</taxon>
    </lineage>
</organism>
<dbReference type="WBParaSite" id="jg18170">
    <property type="protein sequence ID" value="jg18170"/>
    <property type="gene ID" value="jg18170"/>
</dbReference>
<evidence type="ECO:0000256" key="1">
    <source>
        <dbReference type="ARBA" id="ARBA00022723"/>
    </source>
</evidence>
<accession>A0A915DBI7</accession>
<protein>
    <submittedName>
        <fullName evidence="8">MULE transposase domain-containing protein</fullName>
    </submittedName>
</protein>
<evidence type="ECO:0000256" key="3">
    <source>
        <dbReference type="ARBA" id="ARBA00022833"/>
    </source>
</evidence>